<keyword evidence="2" id="KW-1185">Reference proteome</keyword>
<accession>A0A4Y2SRK6</accession>
<evidence type="ECO:0000313" key="2">
    <source>
        <dbReference type="Proteomes" id="UP000499080"/>
    </source>
</evidence>
<organism evidence="1 2">
    <name type="scientific">Araneus ventricosus</name>
    <name type="common">Orbweaver spider</name>
    <name type="synonym">Epeira ventricosa</name>
    <dbReference type="NCBI Taxonomy" id="182803"/>
    <lineage>
        <taxon>Eukaryota</taxon>
        <taxon>Metazoa</taxon>
        <taxon>Ecdysozoa</taxon>
        <taxon>Arthropoda</taxon>
        <taxon>Chelicerata</taxon>
        <taxon>Arachnida</taxon>
        <taxon>Araneae</taxon>
        <taxon>Araneomorphae</taxon>
        <taxon>Entelegynae</taxon>
        <taxon>Araneoidea</taxon>
        <taxon>Araneidae</taxon>
        <taxon>Araneus</taxon>
    </lineage>
</organism>
<dbReference type="Proteomes" id="UP000499080">
    <property type="component" value="Unassembled WGS sequence"/>
</dbReference>
<sequence>MAHVLSAEEDRETADRVPEFSVAKISMAEKCGCKRECVLSCAMNEVMSSSQWPMKSFHLMQWVSMTNQIMPSVVYDAIGCNCQSDRTTCWDLKTMCAGM</sequence>
<dbReference type="AlphaFoldDB" id="A0A4Y2SRK6"/>
<name>A0A4Y2SRK6_ARAVE</name>
<gene>
    <name evidence="1" type="ORF">AVEN_122702_1</name>
</gene>
<proteinExistence type="predicted"/>
<evidence type="ECO:0000313" key="1">
    <source>
        <dbReference type="EMBL" id="GBN90992.1"/>
    </source>
</evidence>
<dbReference type="EMBL" id="BGPR01023647">
    <property type="protein sequence ID" value="GBN90992.1"/>
    <property type="molecule type" value="Genomic_DNA"/>
</dbReference>
<comment type="caution">
    <text evidence="1">The sequence shown here is derived from an EMBL/GenBank/DDBJ whole genome shotgun (WGS) entry which is preliminary data.</text>
</comment>
<reference evidence="1 2" key="1">
    <citation type="journal article" date="2019" name="Sci. Rep.">
        <title>Orb-weaving spider Araneus ventricosus genome elucidates the spidroin gene catalogue.</title>
        <authorList>
            <person name="Kono N."/>
            <person name="Nakamura H."/>
            <person name="Ohtoshi R."/>
            <person name="Moran D.A.P."/>
            <person name="Shinohara A."/>
            <person name="Yoshida Y."/>
            <person name="Fujiwara M."/>
            <person name="Mori M."/>
            <person name="Tomita M."/>
            <person name="Arakawa K."/>
        </authorList>
    </citation>
    <scope>NUCLEOTIDE SEQUENCE [LARGE SCALE GENOMIC DNA]</scope>
</reference>
<protein>
    <submittedName>
        <fullName evidence="1">Uncharacterized protein</fullName>
    </submittedName>
</protein>